<organism evidence="1 2">
    <name type="scientific">Aureibacter tunicatorum</name>
    <dbReference type="NCBI Taxonomy" id="866807"/>
    <lineage>
        <taxon>Bacteria</taxon>
        <taxon>Pseudomonadati</taxon>
        <taxon>Bacteroidota</taxon>
        <taxon>Cytophagia</taxon>
        <taxon>Cytophagales</taxon>
        <taxon>Persicobacteraceae</taxon>
        <taxon>Aureibacter</taxon>
    </lineage>
</organism>
<dbReference type="AlphaFoldDB" id="A0AAE3XR30"/>
<comment type="caution">
    <text evidence="1">The sequence shown here is derived from an EMBL/GenBank/DDBJ whole genome shotgun (WGS) entry which is preliminary data.</text>
</comment>
<dbReference type="Proteomes" id="UP001185092">
    <property type="component" value="Unassembled WGS sequence"/>
</dbReference>
<dbReference type="EMBL" id="JAVDQD010000006">
    <property type="protein sequence ID" value="MDR6241203.1"/>
    <property type="molecule type" value="Genomic_DNA"/>
</dbReference>
<name>A0AAE3XR30_9BACT</name>
<accession>A0AAE3XR30</accession>
<sequence length="33" mass="3892">MRLKQVHNFALNNNLNGILDTSLKLYIRDARSY</sequence>
<evidence type="ECO:0000313" key="1">
    <source>
        <dbReference type="EMBL" id="MDR6241203.1"/>
    </source>
</evidence>
<keyword evidence="2" id="KW-1185">Reference proteome</keyword>
<protein>
    <submittedName>
        <fullName evidence="1">Uncharacterized protein</fullName>
    </submittedName>
</protein>
<evidence type="ECO:0000313" key="2">
    <source>
        <dbReference type="Proteomes" id="UP001185092"/>
    </source>
</evidence>
<proteinExistence type="predicted"/>
<gene>
    <name evidence="1" type="ORF">HNQ88_004279</name>
</gene>
<reference evidence="1" key="1">
    <citation type="submission" date="2023-07" db="EMBL/GenBank/DDBJ databases">
        <title>Genomic Encyclopedia of Type Strains, Phase IV (KMG-IV): sequencing the most valuable type-strain genomes for metagenomic binning, comparative biology and taxonomic classification.</title>
        <authorList>
            <person name="Goeker M."/>
        </authorList>
    </citation>
    <scope>NUCLEOTIDE SEQUENCE</scope>
    <source>
        <strain evidence="1">DSM 26174</strain>
    </source>
</reference>